<dbReference type="Proteomes" id="UP001320420">
    <property type="component" value="Unassembled WGS sequence"/>
</dbReference>
<feature type="region of interest" description="Disordered" evidence="1">
    <location>
        <begin position="827"/>
        <end position="878"/>
    </location>
</feature>
<reference evidence="3 4" key="1">
    <citation type="submission" date="2024-02" db="EMBL/GenBank/DDBJ databases">
        <title>De novo assembly and annotation of 12 fungi associated with fruit tree decline syndrome in Ontario, Canada.</title>
        <authorList>
            <person name="Sulman M."/>
            <person name="Ellouze W."/>
            <person name="Ilyukhin E."/>
        </authorList>
    </citation>
    <scope>NUCLEOTIDE SEQUENCE [LARGE SCALE GENOMIC DNA]</scope>
    <source>
        <strain evidence="3 4">M11/M66-122</strain>
    </source>
</reference>
<dbReference type="PANTHER" id="PTHR46411">
    <property type="entry name" value="FAMILY ATPASE, PUTATIVE-RELATED"/>
    <property type="match status" value="1"/>
</dbReference>
<dbReference type="EMBL" id="JAKJXP020000001">
    <property type="protein sequence ID" value="KAK7757947.1"/>
    <property type="molecule type" value="Genomic_DNA"/>
</dbReference>
<feature type="domain" description="AAA+ ATPase" evidence="2">
    <location>
        <begin position="582"/>
        <end position="709"/>
    </location>
</feature>
<accession>A0AAN9V2M4</accession>
<gene>
    <name evidence="3" type="ORF">SLS62_000325</name>
</gene>
<dbReference type="InterPro" id="IPR003959">
    <property type="entry name" value="ATPase_AAA_core"/>
</dbReference>
<evidence type="ECO:0000313" key="3">
    <source>
        <dbReference type="EMBL" id="KAK7757947.1"/>
    </source>
</evidence>
<dbReference type="SMART" id="SM00382">
    <property type="entry name" value="AAA"/>
    <property type="match status" value="1"/>
</dbReference>
<keyword evidence="4" id="KW-1185">Reference proteome</keyword>
<dbReference type="Pfam" id="PF22942">
    <property type="entry name" value="DUF7025"/>
    <property type="match status" value="1"/>
</dbReference>
<name>A0AAN9V2M4_9PEZI</name>
<sequence>MDDSSSIASFEEVTRPSVESFKTTEEKNVELLKALVSRSAENGAAVKGLAEDEVLDVCYVLQYKGWGGKLIDIQRSPDPIDIQLHNSGGGPLTADNKVKPVLEIVTKVSTQLIKRTGQSRFNRGPQRRCRQPYDPYCMDDYNDPYLYPGHQQQSEDDSEVKIAKVEQTTMVINSIHLINALKAVVGYYPSVSFVGNSVRISAPYEVLIHHRAALARYKVSQPRTHDEEYAFTTAKHIDVLLSFLDKTLGQQIREEEERHCSSTPKATFDNLWLLLRPGTVIYAEQDHKWTPFVISRVHNPFRSGGDPKPYTVDCWNISYSMDRFSRSMHSFNIDPFSGEEAILNLRVIPGRFYRGEDDDMDPAEVAARQIELGQFAWELAKGPAYMSYEGGLVRKHSQYVNQYDYEASYPTGTTGYMSGRVIVDCQGFERYSNMCPTDNGRASPPAHPPVPHPPPKDQLPYFAPRCGCNACSKDADGPADGELLSRFAGFEDLDPVCDDPPNSDLYFLAMSKVVSGFVLNQRRWGHFNVEDLHDVQFDREAFKYLVLDDDIKWTVKALIGKFASANGQVSPWPSDFVKNKGQGRIFLLHGSPGVGKTCTAEATAELAQRPLLSLTSGDLSTHSYTVEKNLDYFLTLGERFGAIVLLDEADVYLETRRARDIARNGLVSIFLRALEYYRGVLFLTSNRVETFDSAFTSRIHVALHYRPLTDGDREQIWQHGFERLERDSGGRARVGVAAREYAYASADLRRLRWNGREIRNALQTAVALAEADASAGAPDYDGGASARRSSNAAAAAAGMGVGAGVAIVTDKHLRYVVKMSRGFKDFLRHSRQQQQQQQHRGRNDEDDDDGILGREDNDDDVDEEEEIDDDDRSSILYD</sequence>
<evidence type="ECO:0000256" key="1">
    <source>
        <dbReference type="SAM" id="MobiDB-lite"/>
    </source>
</evidence>
<dbReference type="AlphaFoldDB" id="A0AAN9V2M4"/>
<dbReference type="Gene3D" id="3.40.50.300">
    <property type="entry name" value="P-loop containing nucleotide triphosphate hydrolases"/>
    <property type="match status" value="1"/>
</dbReference>
<dbReference type="SUPFAM" id="SSF52540">
    <property type="entry name" value="P-loop containing nucleoside triphosphate hydrolases"/>
    <property type="match status" value="1"/>
</dbReference>
<organism evidence="3 4">
    <name type="scientific">Diatrype stigma</name>
    <dbReference type="NCBI Taxonomy" id="117547"/>
    <lineage>
        <taxon>Eukaryota</taxon>
        <taxon>Fungi</taxon>
        <taxon>Dikarya</taxon>
        <taxon>Ascomycota</taxon>
        <taxon>Pezizomycotina</taxon>
        <taxon>Sordariomycetes</taxon>
        <taxon>Xylariomycetidae</taxon>
        <taxon>Xylariales</taxon>
        <taxon>Diatrypaceae</taxon>
        <taxon>Diatrype</taxon>
    </lineage>
</organism>
<dbReference type="InterPro" id="IPR056599">
    <property type="entry name" value="AAA_lid_fung"/>
</dbReference>
<dbReference type="PANTHER" id="PTHR46411:SF2">
    <property type="entry name" value="AAA+ ATPASE DOMAIN-CONTAINING PROTEIN"/>
    <property type="match status" value="1"/>
</dbReference>
<dbReference type="Pfam" id="PF00004">
    <property type="entry name" value="AAA"/>
    <property type="match status" value="1"/>
</dbReference>
<comment type="caution">
    <text evidence="3">The sequence shown here is derived from an EMBL/GenBank/DDBJ whole genome shotgun (WGS) entry which is preliminary data.</text>
</comment>
<evidence type="ECO:0000259" key="2">
    <source>
        <dbReference type="SMART" id="SM00382"/>
    </source>
</evidence>
<dbReference type="GO" id="GO:0005524">
    <property type="term" value="F:ATP binding"/>
    <property type="evidence" value="ECO:0007669"/>
    <property type="project" value="InterPro"/>
</dbReference>
<evidence type="ECO:0000313" key="4">
    <source>
        <dbReference type="Proteomes" id="UP001320420"/>
    </source>
</evidence>
<dbReference type="InterPro" id="IPR003593">
    <property type="entry name" value="AAA+_ATPase"/>
</dbReference>
<dbReference type="InterPro" id="IPR054289">
    <property type="entry name" value="DUF7025"/>
</dbReference>
<dbReference type="GO" id="GO:0016887">
    <property type="term" value="F:ATP hydrolysis activity"/>
    <property type="evidence" value="ECO:0007669"/>
    <property type="project" value="InterPro"/>
</dbReference>
<protein>
    <recommendedName>
        <fullName evidence="2">AAA+ ATPase domain-containing protein</fullName>
    </recommendedName>
</protein>
<feature type="compositionally biased region" description="Acidic residues" evidence="1">
    <location>
        <begin position="844"/>
        <end position="871"/>
    </location>
</feature>
<dbReference type="Pfam" id="PF23232">
    <property type="entry name" value="AAA_lid_13"/>
    <property type="match status" value="1"/>
</dbReference>
<proteinExistence type="predicted"/>
<dbReference type="InterPro" id="IPR027417">
    <property type="entry name" value="P-loop_NTPase"/>
</dbReference>